<organism evidence="2">
    <name type="scientific">Drosophila sechellia</name>
    <name type="common">Fruit fly</name>
    <dbReference type="NCBI Taxonomy" id="7238"/>
    <lineage>
        <taxon>Eukaryota</taxon>
        <taxon>Metazoa</taxon>
        <taxon>Ecdysozoa</taxon>
        <taxon>Arthropoda</taxon>
        <taxon>Hexapoda</taxon>
        <taxon>Insecta</taxon>
        <taxon>Pterygota</taxon>
        <taxon>Neoptera</taxon>
        <taxon>Endopterygota</taxon>
        <taxon>Diptera</taxon>
        <taxon>Brachycera</taxon>
        <taxon>Muscomorpha</taxon>
        <taxon>Ephydroidea</taxon>
        <taxon>Drosophilidae</taxon>
        <taxon>Drosophila</taxon>
        <taxon>Sophophora</taxon>
    </lineage>
</organism>
<sequence>MHLETKPWSDIDGARANLTLEVDEKVSLSKPDGSIPSGLGFNHKVSQCRVIIPSGMCVFSESICMPIQPLAAEFGVCVSVTGSFGSIFLCSMYCQFNTGLEQYLDAVLLLASRTLVPTRTRPWSRRERSILHVAY</sequence>
<name>B4IMX1_DROSE</name>
<proteinExistence type="predicted"/>
<dbReference type="HOGENOM" id="CLU_1887925_0_0_1"/>
<dbReference type="EMBL" id="CH481238">
    <property type="protein sequence ID" value="EDW52802.1"/>
    <property type="molecule type" value="Genomic_DNA"/>
</dbReference>
<evidence type="ECO:0000313" key="2">
    <source>
        <dbReference type="Proteomes" id="UP000001292"/>
    </source>
</evidence>
<protein>
    <submittedName>
        <fullName evidence="1">GM16227</fullName>
    </submittedName>
</protein>
<dbReference type="AlphaFoldDB" id="B4IMX1"/>
<dbReference type="Proteomes" id="UP000001292">
    <property type="component" value="Unassembled WGS sequence"/>
</dbReference>
<reference evidence="1 2" key="1">
    <citation type="journal article" date="2007" name="Nature">
        <title>Evolution of genes and genomes on the Drosophila phylogeny.</title>
        <authorList>
            <consortium name="Drosophila 12 Genomes Consortium"/>
            <person name="Clark A.G."/>
            <person name="Eisen M.B."/>
            <person name="Smith D.R."/>
            <person name="Bergman C.M."/>
            <person name="Oliver B."/>
            <person name="Markow T.A."/>
            <person name="Kaufman T.C."/>
            <person name="Kellis M."/>
            <person name="Gelbart W."/>
            <person name="Iyer V.N."/>
            <person name="Pollard D.A."/>
            <person name="Sackton T.B."/>
            <person name="Larracuente A.M."/>
            <person name="Singh N.D."/>
            <person name="Abad J.P."/>
            <person name="Abt D.N."/>
            <person name="Adryan B."/>
            <person name="Aguade M."/>
            <person name="Akashi H."/>
            <person name="Anderson W.W."/>
            <person name="Aquadro C.F."/>
            <person name="Ardell D.H."/>
            <person name="Arguello R."/>
            <person name="Artieri C.G."/>
            <person name="Barbash D.A."/>
            <person name="Barker D."/>
            <person name="Barsanti P."/>
            <person name="Batterham P."/>
            <person name="Batzoglou S."/>
            <person name="Begun D."/>
            <person name="Bhutkar A."/>
            <person name="Blanco E."/>
            <person name="Bosak S.A."/>
            <person name="Bradley R.K."/>
            <person name="Brand A.D."/>
            <person name="Brent M.R."/>
            <person name="Brooks A.N."/>
            <person name="Brown R.H."/>
            <person name="Butlin R.K."/>
            <person name="Caggese C."/>
            <person name="Calvi B.R."/>
            <person name="Bernardo de Carvalho A."/>
            <person name="Caspi A."/>
            <person name="Castrezana S."/>
            <person name="Celniker S.E."/>
            <person name="Chang J.L."/>
            <person name="Chapple C."/>
            <person name="Chatterji S."/>
            <person name="Chinwalla A."/>
            <person name="Civetta A."/>
            <person name="Clifton S.W."/>
            <person name="Comeron J.M."/>
            <person name="Costello J.C."/>
            <person name="Coyne J.A."/>
            <person name="Daub J."/>
            <person name="David R.G."/>
            <person name="Delcher A.L."/>
            <person name="Delehaunty K."/>
            <person name="Do C.B."/>
            <person name="Ebling H."/>
            <person name="Edwards K."/>
            <person name="Eickbush T."/>
            <person name="Evans J.D."/>
            <person name="Filipski A."/>
            <person name="Findeiss S."/>
            <person name="Freyhult E."/>
            <person name="Fulton L."/>
            <person name="Fulton R."/>
            <person name="Garcia A.C."/>
            <person name="Gardiner A."/>
            <person name="Garfield D.A."/>
            <person name="Garvin B.E."/>
            <person name="Gibson G."/>
            <person name="Gilbert D."/>
            <person name="Gnerre S."/>
            <person name="Godfrey J."/>
            <person name="Good R."/>
            <person name="Gotea V."/>
            <person name="Gravely B."/>
            <person name="Greenberg A.J."/>
            <person name="Griffiths-Jones S."/>
            <person name="Gross S."/>
            <person name="Guigo R."/>
            <person name="Gustafson E.A."/>
            <person name="Haerty W."/>
            <person name="Hahn M.W."/>
            <person name="Halligan D.L."/>
            <person name="Halpern A.L."/>
            <person name="Halter G.M."/>
            <person name="Han M.V."/>
            <person name="Heger A."/>
            <person name="Hillier L."/>
            <person name="Hinrichs A.S."/>
            <person name="Holmes I."/>
            <person name="Hoskins R.A."/>
            <person name="Hubisz M.J."/>
            <person name="Hultmark D."/>
            <person name="Huntley M.A."/>
            <person name="Jaffe D.B."/>
            <person name="Jagadeeshan S."/>
            <person name="Jeck W.R."/>
            <person name="Johnson J."/>
            <person name="Jones C.D."/>
            <person name="Jordan W.C."/>
            <person name="Karpen G.H."/>
            <person name="Kataoka E."/>
            <person name="Keightley P.D."/>
            <person name="Kheradpour P."/>
            <person name="Kirkness E.F."/>
            <person name="Koerich L.B."/>
            <person name="Kristiansen K."/>
            <person name="Kudrna D."/>
            <person name="Kulathinal R.J."/>
            <person name="Kumar S."/>
            <person name="Kwok R."/>
            <person name="Lander E."/>
            <person name="Langley C.H."/>
            <person name="Lapoint R."/>
            <person name="Lazzaro B.P."/>
            <person name="Lee S.J."/>
            <person name="Levesque L."/>
            <person name="Li R."/>
            <person name="Lin C.F."/>
            <person name="Lin M.F."/>
            <person name="Lindblad-Toh K."/>
            <person name="Llopart A."/>
            <person name="Long M."/>
            <person name="Low L."/>
            <person name="Lozovsky E."/>
            <person name="Lu J."/>
            <person name="Luo M."/>
            <person name="Machado C.A."/>
            <person name="Makalowski W."/>
            <person name="Marzo M."/>
            <person name="Matsuda M."/>
            <person name="Matzkin L."/>
            <person name="McAllister B."/>
            <person name="McBride C.S."/>
            <person name="McKernan B."/>
            <person name="McKernan K."/>
            <person name="Mendez-Lago M."/>
            <person name="Minx P."/>
            <person name="Mollenhauer M.U."/>
            <person name="Montooth K."/>
            <person name="Mount S.M."/>
            <person name="Mu X."/>
            <person name="Myers E."/>
            <person name="Negre B."/>
            <person name="Newfeld S."/>
            <person name="Nielsen R."/>
            <person name="Noor M.A."/>
            <person name="O'Grady P."/>
            <person name="Pachter L."/>
            <person name="Papaceit M."/>
            <person name="Parisi M.J."/>
            <person name="Parisi M."/>
            <person name="Parts L."/>
            <person name="Pedersen J.S."/>
            <person name="Pesole G."/>
            <person name="Phillippy A.M."/>
            <person name="Ponting C.P."/>
            <person name="Pop M."/>
            <person name="Porcelli D."/>
            <person name="Powell J.R."/>
            <person name="Prohaska S."/>
            <person name="Pruitt K."/>
            <person name="Puig M."/>
            <person name="Quesneville H."/>
            <person name="Ram K.R."/>
            <person name="Rand D."/>
            <person name="Rasmussen M.D."/>
            <person name="Reed L.K."/>
            <person name="Reenan R."/>
            <person name="Reily A."/>
            <person name="Remington K.A."/>
            <person name="Rieger T.T."/>
            <person name="Ritchie M.G."/>
            <person name="Robin C."/>
            <person name="Rogers Y.H."/>
            <person name="Rohde C."/>
            <person name="Rozas J."/>
            <person name="Rubenfield M.J."/>
            <person name="Ruiz A."/>
            <person name="Russo S."/>
            <person name="Salzberg S.L."/>
            <person name="Sanchez-Gracia A."/>
            <person name="Saranga D.J."/>
            <person name="Sato H."/>
            <person name="Schaeffer S.W."/>
            <person name="Schatz M.C."/>
            <person name="Schlenke T."/>
            <person name="Schwartz R."/>
            <person name="Segarra C."/>
            <person name="Singh R.S."/>
            <person name="Sirot L."/>
            <person name="Sirota M."/>
            <person name="Sisneros N.B."/>
            <person name="Smith C.D."/>
            <person name="Smith T.F."/>
            <person name="Spieth J."/>
            <person name="Stage D.E."/>
            <person name="Stark A."/>
            <person name="Stephan W."/>
            <person name="Strausberg R.L."/>
            <person name="Strempel S."/>
            <person name="Sturgill D."/>
            <person name="Sutton G."/>
            <person name="Sutton G.G."/>
            <person name="Tao W."/>
            <person name="Teichmann S."/>
            <person name="Tobari Y.N."/>
            <person name="Tomimura Y."/>
            <person name="Tsolas J.M."/>
            <person name="Valente V.L."/>
            <person name="Venter E."/>
            <person name="Venter J.C."/>
            <person name="Vicario S."/>
            <person name="Vieira F.G."/>
            <person name="Vilella A.J."/>
            <person name="Villasante A."/>
            <person name="Walenz B."/>
            <person name="Wang J."/>
            <person name="Wasserman M."/>
            <person name="Watts T."/>
            <person name="Wilson D."/>
            <person name="Wilson R.K."/>
            <person name="Wing R.A."/>
            <person name="Wolfner M.F."/>
            <person name="Wong A."/>
            <person name="Wong G.K."/>
            <person name="Wu C.I."/>
            <person name="Wu G."/>
            <person name="Yamamoto D."/>
            <person name="Yang H.P."/>
            <person name="Yang S.P."/>
            <person name="Yorke J.A."/>
            <person name="Yoshida K."/>
            <person name="Zdobnov E."/>
            <person name="Zhang P."/>
            <person name="Zhang Y."/>
            <person name="Zimin A.V."/>
            <person name="Baldwin J."/>
            <person name="Abdouelleil A."/>
            <person name="Abdulkadir J."/>
            <person name="Abebe A."/>
            <person name="Abera B."/>
            <person name="Abreu J."/>
            <person name="Acer S.C."/>
            <person name="Aftuck L."/>
            <person name="Alexander A."/>
            <person name="An P."/>
            <person name="Anderson E."/>
            <person name="Anderson S."/>
            <person name="Arachi H."/>
            <person name="Azer M."/>
            <person name="Bachantsang P."/>
            <person name="Barry A."/>
            <person name="Bayul T."/>
            <person name="Berlin A."/>
            <person name="Bessette D."/>
            <person name="Bloom T."/>
            <person name="Blye J."/>
            <person name="Boguslavskiy L."/>
            <person name="Bonnet C."/>
            <person name="Boukhgalter B."/>
            <person name="Bourzgui I."/>
            <person name="Brown A."/>
            <person name="Cahill P."/>
            <person name="Channer S."/>
            <person name="Cheshatsang Y."/>
            <person name="Chuda L."/>
            <person name="Citroen M."/>
            <person name="Collymore A."/>
            <person name="Cooke P."/>
            <person name="Costello M."/>
            <person name="D'Aco K."/>
            <person name="Daza R."/>
            <person name="De Haan G."/>
            <person name="DeGray S."/>
            <person name="DeMaso C."/>
            <person name="Dhargay N."/>
            <person name="Dooley K."/>
            <person name="Dooley E."/>
            <person name="Doricent M."/>
            <person name="Dorje P."/>
            <person name="Dorjee K."/>
            <person name="Dupes A."/>
            <person name="Elong R."/>
            <person name="Falk J."/>
            <person name="Farina A."/>
            <person name="Faro S."/>
            <person name="Ferguson D."/>
            <person name="Fisher S."/>
            <person name="Foley C.D."/>
            <person name="Franke A."/>
            <person name="Friedrich D."/>
            <person name="Gadbois L."/>
            <person name="Gearin G."/>
            <person name="Gearin C.R."/>
            <person name="Giannoukos G."/>
            <person name="Goode T."/>
            <person name="Graham J."/>
            <person name="Grandbois E."/>
            <person name="Grewal S."/>
            <person name="Gyaltsen K."/>
            <person name="Hafez N."/>
            <person name="Hagos B."/>
            <person name="Hall J."/>
            <person name="Henson C."/>
            <person name="Hollinger A."/>
            <person name="Honan T."/>
            <person name="Huard M.D."/>
            <person name="Hughes L."/>
            <person name="Hurhula B."/>
            <person name="Husby M.E."/>
            <person name="Kamat A."/>
            <person name="Kanga B."/>
            <person name="Kashin S."/>
            <person name="Khazanovich D."/>
            <person name="Kisner P."/>
            <person name="Lance K."/>
            <person name="Lara M."/>
            <person name="Lee W."/>
            <person name="Lennon N."/>
            <person name="Letendre F."/>
            <person name="LeVine R."/>
            <person name="Lipovsky A."/>
            <person name="Liu X."/>
            <person name="Liu J."/>
            <person name="Liu S."/>
            <person name="Lokyitsang T."/>
            <person name="Lokyitsang Y."/>
            <person name="Lubonja R."/>
            <person name="Lui A."/>
            <person name="MacDonald P."/>
            <person name="Magnisalis V."/>
            <person name="Maru K."/>
            <person name="Matthews C."/>
            <person name="McCusker W."/>
            <person name="McDonough S."/>
            <person name="Mehta T."/>
            <person name="Meldrim J."/>
            <person name="Meneus L."/>
            <person name="Mihai O."/>
            <person name="Mihalev A."/>
            <person name="Mihova T."/>
            <person name="Mittelman R."/>
            <person name="Mlenga V."/>
            <person name="Montmayeur A."/>
            <person name="Mulrain L."/>
            <person name="Navidi A."/>
            <person name="Naylor J."/>
            <person name="Negash T."/>
            <person name="Nguyen T."/>
            <person name="Nguyen N."/>
            <person name="Nicol R."/>
            <person name="Norbu C."/>
            <person name="Norbu N."/>
            <person name="Novod N."/>
            <person name="O'Neill B."/>
            <person name="Osman S."/>
            <person name="Markiewicz E."/>
            <person name="Oyono O.L."/>
            <person name="Patti C."/>
            <person name="Phunkhang P."/>
            <person name="Pierre F."/>
            <person name="Priest M."/>
            <person name="Raghuraman S."/>
            <person name="Rege F."/>
            <person name="Reyes R."/>
            <person name="Rise C."/>
            <person name="Rogov P."/>
            <person name="Ross K."/>
            <person name="Ryan E."/>
            <person name="Settipalli S."/>
            <person name="Shea T."/>
            <person name="Sherpa N."/>
            <person name="Shi L."/>
            <person name="Shih D."/>
            <person name="Sparrow T."/>
            <person name="Spaulding J."/>
            <person name="Stalker J."/>
            <person name="Stange-Thomann N."/>
            <person name="Stavropoulos S."/>
            <person name="Stone C."/>
            <person name="Strader C."/>
            <person name="Tesfaye S."/>
            <person name="Thomson T."/>
            <person name="Thoulutsang Y."/>
            <person name="Thoulutsang D."/>
            <person name="Topham K."/>
            <person name="Topping I."/>
            <person name="Tsamla T."/>
            <person name="Vassiliev H."/>
            <person name="Vo A."/>
            <person name="Wangchuk T."/>
            <person name="Wangdi T."/>
            <person name="Weiand M."/>
            <person name="Wilkinson J."/>
            <person name="Wilson A."/>
            <person name="Yadav S."/>
            <person name="Young G."/>
            <person name="Yu Q."/>
            <person name="Zembek L."/>
            <person name="Zhong D."/>
            <person name="Zimmer A."/>
            <person name="Zwirko Z."/>
            <person name="Jaffe D.B."/>
            <person name="Alvarez P."/>
            <person name="Brockman W."/>
            <person name="Butler J."/>
            <person name="Chin C."/>
            <person name="Gnerre S."/>
            <person name="Grabherr M."/>
            <person name="Kleber M."/>
            <person name="Mauceli E."/>
            <person name="MacCallum I."/>
        </authorList>
    </citation>
    <scope>NUCLEOTIDE SEQUENCE [LARGE SCALE GENOMIC DNA]</scope>
    <source>
        <strain evidence="2">Rob3c / Tucson 14021-0248.25</strain>
    </source>
</reference>
<evidence type="ECO:0000313" key="1">
    <source>
        <dbReference type="EMBL" id="EDW52802.1"/>
    </source>
</evidence>
<keyword evidence="2" id="KW-1185">Reference proteome</keyword>
<accession>B4IMX1</accession>
<gene>
    <name evidence="1" type="primary">Dsec\GM16227</name>
    <name evidence="1" type="ORF">Dsec_GM16227</name>
</gene>